<reference evidence="2" key="1">
    <citation type="submission" date="2023-11" db="EMBL/GenBank/DDBJ databases">
        <title>Species delimitation and phylogenetic relationships of the Prionospio complex (Annelida, Spionidae) in the Northeast Atlantic.</title>
        <authorList>
            <person name="Hektoen M.M."/>
            <person name="Bakken T."/>
            <person name="Radashevsky V.I."/>
            <person name="Ekrem T."/>
            <person name="Dunshea G."/>
        </authorList>
    </citation>
    <scope>NUCLEOTIDE SEQUENCE</scope>
    <source>
        <strain evidence="2">VIR20590</strain>
    </source>
</reference>
<dbReference type="EMBL" id="OR935939">
    <property type="protein sequence ID" value="WZB40838.1"/>
    <property type="molecule type" value="Genomic_DNA"/>
</dbReference>
<evidence type="ECO:0000313" key="2">
    <source>
        <dbReference type="EMBL" id="WZB40838.1"/>
    </source>
</evidence>
<keyword evidence="2" id="KW-0496">Mitochondrion</keyword>
<keyword evidence="1" id="KW-0812">Transmembrane</keyword>
<accession>A0AAU6QGP0</accession>
<feature type="transmembrane region" description="Helical" evidence="1">
    <location>
        <begin position="6"/>
        <end position="31"/>
    </location>
</feature>
<evidence type="ECO:0000256" key="1">
    <source>
        <dbReference type="SAM" id="Phobius"/>
    </source>
</evidence>
<gene>
    <name evidence="2" type="primary">ATP8</name>
</gene>
<geneLocation type="mitochondrion" evidence="2"/>
<protein>
    <submittedName>
        <fullName evidence="2">ATP synthase F0 subunit 8</fullName>
    </submittedName>
</protein>
<keyword evidence="1" id="KW-0472">Membrane</keyword>
<dbReference type="AlphaFoldDB" id="A0AAU6QGP0"/>
<name>A0AAU6QGP0_9ANNE</name>
<proteinExistence type="predicted"/>
<organism evidence="2">
    <name type="scientific">Prionospio sp. 5 MH-2023</name>
    <dbReference type="NCBI Taxonomy" id="3059273"/>
    <lineage>
        <taxon>Eukaryota</taxon>
        <taxon>Metazoa</taxon>
        <taxon>Spiralia</taxon>
        <taxon>Lophotrochozoa</taxon>
        <taxon>Annelida</taxon>
        <taxon>Polychaeta</taxon>
        <taxon>Sedentaria</taxon>
        <taxon>Canalipalpata</taxon>
        <taxon>Spionida</taxon>
        <taxon>Spionidae</taxon>
        <taxon>Prionospio</taxon>
    </lineage>
</organism>
<keyword evidence="1" id="KW-1133">Transmembrane helix</keyword>
<sequence length="53" mass="6106">MPHLAPLTWAITPLLFWLILLSLSATLWWTATPSFPMCVKSDDTLSFTPWNWS</sequence>